<name>A0ABS1HGD0_9BACT</name>
<proteinExistence type="predicted"/>
<organism evidence="2 3">
    <name type="scientific">Carboxylicivirga marina</name>
    <dbReference type="NCBI Taxonomy" id="2800988"/>
    <lineage>
        <taxon>Bacteria</taxon>
        <taxon>Pseudomonadati</taxon>
        <taxon>Bacteroidota</taxon>
        <taxon>Bacteroidia</taxon>
        <taxon>Marinilabiliales</taxon>
        <taxon>Marinilabiliaceae</taxon>
        <taxon>Carboxylicivirga</taxon>
    </lineage>
</organism>
<dbReference type="RefSeq" id="WP_200463587.1">
    <property type="nucleotide sequence ID" value="NZ_JAENRR010000005.1"/>
</dbReference>
<dbReference type="NCBIfam" id="TIGR03519">
    <property type="entry name" value="T9SS_PorP_fam"/>
    <property type="match status" value="1"/>
</dbReference>
<dbReference type="Proteomes" id="UP000605676">
    <property type="component" value="Unassembled WGS sequence"/>
</dbReference>
<accession>A0ABS1HGD0</accession>
<keyword evidence="3" id="KW-1185">Reference proteome</keyword>
<protein>
    <submittedName>
        <fullName evidence="2">Type IX secretion system membrane protein PorP/SprF</fullName>
    </submittedName>
</protein>
<feature type="signal peptide" evidence="1">
    <location>
        <begin position="1"/>
        <end position="23"/>
    </location>
</feature>
<sequence>MKNLFPILLLLLLALGTKAQNQAQYNHYISNQGVLNPAYNGTRDVISGLMIHRSQWVGMSDAPMNQAINVHGPIEDTNLGVGVVLENDHLGFSNNFNFMAAGSYKLKMGRNDFLSLGLQLGVTSNVYDGTKAITNTYGDPMFQRKESVLGFNFGIGAYYYAENYFGGFSVPRFFSPSFDEASSNGGSFKNTVSFEDLHSYWYGGYIFDWGEVKVKPTALIRTVVGAPLTFDISANVLLNERVWVGLSYRSISEMVFLSEYIINRQWSVRYSFDYSISTIGKYGTYGSHEIGLQFDFSFNKRAGMRSIRYF</sequence>
<reference evidence="2 3" key="1">
    <citation type="submission" date="2021-01" db="EMBL/GenBank/DDBJ databases">
        <title>Carboxyliciviraga sp.nov., isolated from coastal sediments.</title>
        <authorList>
            <person name="Lu D."/>
            <person name="Zhang T."/>
        </authorList>
    </citation>
    <scope>NUCLEOTIDE SEQUENCE [LARGE SCALE GENOMIC DNA]</scope>
    <source>
        <strain evidence="2 3">N1Y132</strain>
    </source>
</reference>
<dbReference type="InterPro" id="IPR019861">
    <property type="entry name" value="PorP/SprF_Bacteroidetes"/>
</dbReference>
<keyword evidence="1" id="KW-0732">Signal</keyword>
<dbReference type="EMBL" id="JAENRR010000005">
    <property type="protein sequence ID" value="MBK3516358.1"/>
    <property type="molecule type" value="Genomic_DNA"/>
</dbReference>
<comment type="caution">
    <text evidence="2">The sequence shown here is derived from an EMBL/GenBank/DDBJ whole genome shotgun (WGS) entry which is preliminary data.</text>
</comment>
<evidence type="ECO:0000256" key="1">
    <source>
        <dbReference type="SAM" id="SignalP"/>
    </source>
</evidence>
<dbReference type="Pfam" id="PF11751">
    <property type="entry name" value="PorP_SprF"/>
    <property type="match status" value="1"/>
</dbReference>
<feature type="chain" id="PRO_5046737637" evidence="1">
    <location>
        <begin position="24"/>
        <end position="310"/>
    </location>
</feature>
<gene>
    <name evidence="2" type="ORF">JIV24_03330</name>
</gene>
<evidence type="ECO:0000313" key="2">
    <source>
        <dbReference type="EMBL" id="MBK3516358.1"/>
    </source>
</evidence>
<evidence type="ECO:0000313" key="3">
    <source>
        <dbReference type="Proteomes" id="UP000605676"/>
    </source>
</evidence>